<proteinExistence type="predicted"/>
<dbReference type="EMBL" id="CP119317">
    <property type="protein sequence ID" value="WEK54327.1"/>
    <property type="molecule type" value="Genomic_DNA"/>
</dbReference>
<dbReference type="NCBIfam" id="TIGR04223">
    <property type="entry name" value="quorum_AgrD"/>
    <property type="match status" value="1"/>
</dbReference>
<keyword evidence="2" id="KW-1185">Reference proteome</keyword>
<dbReference type="Proteomes" id="UP001178662">
    <property type="component" value="Chromosome"/>
</dbReference>
<dbReference type="PROSITE" id="PS51257">
    <property type="entry name" value="PROKAR_LIPOPROTEIN"/>
    <property type="match status" value="1"/>
</dbReference>
<gene>
    <name evidence="1" type="ORF">P0Y55_17610</name>
</gene>
<evidence type="ECO:0000313" key="2">
    <source>
        <dbReference type="Proteomes" id="UP001178662"/>
    </source>
</evidence>
<reference evidence="1" key="1">
    <citation type="submission" date="2023-03" db="EMBL/GenBank/DDBJ databases">
        <title>Andean soil-derived lignocellulolytic bacterial consortium as a source of novel taxa and putative plastic-active enzymes.</title>
        <authorList>
            <person name="Diaz-Garcia L."/>
            <person name="Chuvochina M."/>
            <person name="Feuerriegel G."/>
            <person name="Bunk B."/>
            <person name="Sproer C."/>
            <person name="Streit W.R."/>
            <person name="Rodriguez L.M."/>
            <person name="Overmann J."/>
            <person name="Jimenez D.J."/>
        </authorList>
    </citation>
    <scope>NUCLEOTIDE SEQUENCE</scope>
    <source>
        <strain evidence="1">MAG 2441</strain>
    </source>
</reference>
<accession>A0AA95EYI7</accession>
<name>A0AA95EYI7_9BACL</name>
<dbReference type="AlphaFoldDB" id="A0AA95EYI7"/>
<sequence>MKKKSMSLVASALLAMASAFVLTACLIWLNQPEVPQELLKGKEG</sequence>
<evidence type="ECO:0000313" key="1">
    <source>
        <dbReference type="EMBL" id="WEK54327.1"/>
    </source>
</evidence>
<protein>
    <submittedName>
        <fullName evidence="1">Cyclic lactone autoinducer peptide</fullName>
    </submittedName>
</protein>
<organism evidence="1 2">
    <name type="scientific">Candidatus Cohnella colombiensis</name>
    <dbReference type="NCBI Taxonomy" id="3121368"/>
    <lineage>
        <taxon>Bacteria</taxon>
        <taxon>Bacillati</taxon>
        <taxon>Bacillota</taxon>
        <taxon>Bacilli</taxon>
        <taxon>Bacillales</taxon>
        <taxon>Paenibacillaceae</taxon>
        <taxon>Cohnella</taxon>
    </lineage>
</organism>
<dbReference type="InterPro" id="IPR009229">
    <property type="entry name" value="AgrD"/>
</dbReference>